<dbReference type="PANTHER" id="PTHR21461">
    <property type="entry name" value="GLYCOSYLTRANSFERASE FAMILY 92 PROTEIN"/>
    <property type="match status" value="1"/>
</dbReference>
<keyword evidence="5 8" id="KW-0812">Transmembrane</keyword>
<dbReference type="Proteomes" id="UP000595437">
    <property type="component" value="Chromosome 10"/>
</dbReference>
<dbReference type="AlphaFoldDB" id="A0A7T8K0G8"/>
<dbReference type="GO" id="GO:0016757">
    <property type="term" value="F:glycosyltransferase activity"/>
    <property type="evidence" value="ECO:0007669"/>
    <property type="project" value="UniProtKB-UniRule"/>
</dbReference>
<protein>
    <recommendedName>
        <fullName evidence="8">Glycosyltransferase family 92 protein</fullName>
        <ecNumber evidence="8">2.4.1.-</ecNumber>
    </recommendedName>
</protein>
<evidence type="ECO:0000256" key="1">
    <source>
        <dbReference type="ARBA" id="ARBA00004167"/>
    </source>
</evidence>
<evidence type="ECO:0000313" key="9">
    <source>
        <dbReference type="EMBL" id="QQP41199.1"/>
    </source>
</evidence>
<keyword evidence="3 8" id="KW-0328">Glycosyltransferase</keyword>
<evidence type="ECO:0000256" key="8">
    <source>
        <dbReference type="RuleBase" id="RU366017"/>
    </source>
</evidence>
<dbReference type="EC" id="2.4.1.-" evidence="8"/>
<sequence>MLSSLFRINGLTGTGGLFFSRPHKRLLLFLLLWTCLCYFVFRINFRDDLIKDFYNTRELLAKVVETGKPRRGALSGSGAELSTTTSMVNIFDAQPAVDRSPSISETDLVNDLQKKLPNLPIVYLQENKNKNWHYKNQSSCAKFPALYDLHFNNIYWQETETSNGTFFFYGAYLDVRKKNQLGPTVRILSMINRIQPTIKTFCQLWFKGSKEPLIAKVYEYKYIWYHKWGNYKTGLFQPYLIACPIPKSHWHKEPVSVSVVEHMCDIATNNLRVTYNKLPPGTPKKEFAVCVKGLDFPSTDLSVRLVEWIETLHTLGADKVFLYNLEIHPNVTKVLNHYVDKAQHAHLQHLYLKSKLTNKRQNELIPYNDCLYRNMYRYEYIALLDIDEVITPIKHSSWSEMMKYVRTSALAIKNETRASYNFRNVRTWGLNKELPPYLHMMQHVYRSANYTKPGQYIKCFHNPEKALILHNHFPLGCLGVCTSYPVDISVGHLQHYRKDCVSTLKKSCDRDYKKVSVRDTSLWKWSSTIVNRSAEALSTLGFFKNSPTGPSGILSEPSSKP</sequence>
<keyword evidence="6 8" id="KW-1133">Transmembrane helix</keyword>
<dbReference type="Pfam" id="PF01697">
    <property type="entry name" value="Glyco_transf_92"/>
    <property type="match status" value="1"/>
</dbReference>
<accession>A0A7T8K0G8</accession>
<evidence type="ECO:0000313" key="10">
    <source>
        <dbReference type="Proteomes" id="UP000595437"/>
    </source>
</evidence>
<feature type="transmembrane region" description="Helical" evidence="8">
    <location>
        <begin position="26"/>
        <end position="45"/>
    </location>
</feature>
<evidence type="ECO:0000256" key="6">
    <source>
        <dbReference type="ARBA" id="ARBA00022989"/>
    </source>
</evidence>
<keyword evidence="10" id="KW-1185">Reference proteome</keyword>
<evidence type="ECO:0000256" key="5">
    <source>
        <dbReference type="ARBA" id="ARBA00022692"/>
    </source>
</evidence>
<proteinExistence type="inferred from homology"/>
<comment type="subcellular location">
    <subcellularLocation>
        <location evidence="1">Membrane</location>
        <topology evidence="1">Single-pass membrane protein</topology>
    </subcellularLocation>
</comment>
<evidence type="ECO:0000256" key="4">
    <source>
        <dbReference type="ARBA" id="ARBA00022679"/>
    </source>
</evidence>
<reference evidence="10" key="1">
    <citation type="submission" date="2021-01" db="EMBL/GenBank/DDBJ databases">
        <title>Caligus Genome Assembly.</title>
        <authorList>
            <person name="Gallardo-Escarate C."/>
        </authorList>
    </citation>
    <scope>NUCLEOTIDE SEQUENCE [LARGE SCALE GENOMIC DNA]</scope>
</reference>
<keyword evidence="4 8" id="KW-0808">Transferase</keyword>
<evidence type="ECO:0000256" key="2">
    <source>
        <dbReference type="ARBA" id="ARBA00007647"/>
    </source>
</evidence>
<dbReference type="EMBL" id="CP045899">
    <property type="protein sequence ID" value="QQP41199.1"/>
    <property type="molecule type" value="Genomic_DNA"/>
</dbReference>
<name>A0A7T8K0G8_CALRO</name>
<dbReference type="OrthoDB" id="2017643at2759"/>
<evidence type="ECO:0000256" key="3">
    <source>
        <dbReference type="ARBA" id="ARBA00022676"/>
    </source>
</evidence>
<dbReference type="GO" id="GO:0005737">
    <property type="term" value="C:cytoplasm"/>
    <property type="evidence" value="ECO:0007669"/>
    <property type="project" value="TreeGrafter"/>
</dbReference>
<comment type="similarity">
    <text evidence="2 8">Belongs to the glycosyltransferase 92 family.</text>
</comment>
<gene>
    <name evidence="9" type="ORF">FKW44_015487</name>
</gene>
<evidence type="ECO:0000256" key="7">
    <source>
        <dbReference type="ARBA" id="ARBA00023136"/>
    </source>
</evidence>
<dbReference type="PANTHER" id="PTHR21461:SF83">
    <property type="entry name" value="GLYCOSYLTRANSFERASE FAMILY 92 PROTEIN"/>
    <property type="match status" value="1"/>
</dbReference>
<dbReference type="InterPro" id="IPR008166">
    <property type="entry name" value="Glyco_transf_92"/>
</dbReference>
<dbReference type="GO" id="GO:0016020">
    <property type="term" value="C:membrane"/>
    <property type="evidence" value="ECO:0007669"/>
    <property type="project" value="UniProtKB-SubCell"/>
</dbReference>
<keyword evidence="7 8" id="KW-0472">Membrane</keyword>
<organism evidence="9 10">
    <name type="scientific">Caligus rogercresseyi</name>
    <name type="common">Sea louse</name>
    <dbReference type="NCBI Taxonomy" id="217165"/>
    <lineage>
        <taxon>Eukaryota</taxon>
        <taxon>Metazoa</taxon>
        <taxon>Ecdysozoa</taxon>
        <taxon>Arthropoda</taxon>
        <taxon>Crustacea</taxon>
        <taxon>Multicrustacea</taxon>
        <taxon>Hexanauplia</taxon>
        <taxon>Copepoda</taxon>
        <taxon>Siphonostomatoida</taxon>
        <taxon>Caligidae</taxon>
        <taxon>Caligus</taxon>
    </lineage>
</organism>